<gene>
    <name evidence="1" type="ORF">BDV98DRAFT_589445</name>
</gene>
<evidence type="ECO:0000313" key="1">
    <source>
        <dbReference type="EMBL" id="TFL05867.1"/>
    </source>
</evidence>
<accession>A0A5C3QX08</accession>
<dbReference type="OrthoDB" id="548474at2759"/>
<dbReference type="Proteomes" id="UP000305067">
    <property type="component" value="Unassembled WGS sequence"/>
</dbReference>
<sequence>MITTDVRSPLLTVNLYSHWTKSLRYARPDVQRSEVETWDVPTITEEIARLQNSMMHLDETQKILAEQMVAEPDDAEWKVAHDENVETISSQNRRIGMMKQVLEGKGIMYNAHYGVNAIAPTQPVDERRLTEPAPAEEGGGIHL</sequence>
<proteinExistence type="predicted"/>
<dbReference type="EMBL" id="ML178816">
    <property type="protein sequence ID" value="TFL05867.1"/>
    <property type="molecule type" value="Genomic_DNA"/>
</dbReference>
<name>A0A5C3QX08_9AGAR</name>
<dbReference type="AlphaFoldDB" id="A0A5C3QX08"/>
<reference evidence="1 2" key="1">
    <citation type="journal article" date="2019" name="Nat. Ecol. Evol.">
        <title>Megaphylogeny resolves global patterns of mushroom evolution.</title>
        <authorList>
            <person name="Varga T."/>
            <person name="Krizsan K."/>
            <person name="Foldi C."/>
            <person name="Dima B."/>
            <person name="Sanchez-Garcia M."/>
            <person name="Sanchez-Ramirez S."/>
            <person name="Szollosi G.J."/>
            <person name="Szarkandi J.G."/>
            <person name="Papp V."/>
            <person name="Albert L."/>
            <person name="Andreopoulos W."/>
            <person name="Angelini C."/>
            <person name="Antonin V."/>
            <person name="Barry K.W."/>
            <person name="Bougher N.L."/>
            <person name="Buchanan P."/>
            <person name="Buyck B."/>
            <person name="Bense V."/>
            <person name="Catcheside P."/>
            <person name="Chovatia M."/>
            <person name="Cooper J."/>
            <person name="Damon W."/>
            <person name="Desjardin D."/>
            <person name="Finy P."/>
            <person name="Geml J."/>
            <person name="Haridas S."/>
            <person name="Hughes K."/>
            <person name="Justo A."/>
            <person name="Karasinski D."/>
            <person name="Kautmanova I."/>
            <person name="Kiss B."/>
            <person name="Kocsube S."/>
            <person name="Kotiranta H."/>
            <person name="LaButti K.M."/>
            <person name="Lechner B.E."/>
            <person name="Liimatainen K."/>
            <person name="Lipzen A."/>
            <person name="Lukacs Z."/>
            <person name="Mihaltcheva S."/>
            <person name="Morgado L.N."/>
            <person name="Niskanen T."/>
            <person name="Noordeloos M.E."/>
            <person name="Ohm R.A."/>
            <person name="Ortiz-Santana B."/>
            <person name="Ovrebo C."/>
            <person name="Racz N."/>
            <person name="Riley R."/>
            <person name="Savchenko A."/>
            <person name="Shiryaev A."/>
            <person name="Soop K."/>
            <person name="Spirin V."/>
            <person name="Szebenyi C."/>
            <person name="Tomsovsky M."/>
            <person name="Tulloss R.E."/>
            <person name="Uehling J."/>
            <person name="Grigoriev I.V."/>
            <person name="Vagvolgyi C."/>
            <person name="Papp T."/>
            <person name="Martin F.M."/>
            <person name="Miettinen O."/>
            <person name="Hibbett D.S."/>
            <person name="Nagy L.G."/>
        </authorList>
    </citation>
    <scope>NUCLEOTIDE SEQUENCE [LARGE SCALE GENOMIC DNA]</scope>
    <source>
        <strain evidence="1 2">CBS 309.79</strain>
    </source>
</reference>
<evidence type="ECO:0000313" key="2">
    <source>
        <dbReference type="Proteomes" id="UP000305067"/>
    </source>
</evidence>
<keyword evidence="2" id="KW-1185">Reference proteome</keyword>
<organism evidence="1 2">
    <name type="scientific">Pterulicium gracile</name>
    <dbReference type="NCBI Taxonomy" id="1884261"/>
    <lineage>
        <taxon>Eukaryota</taxon>
        <taxon>Fungi</taxon>
        <taxon>Dikarya</taxon>
        <taxon>Basidiomycota</taxon>
        <taxon>Agaricomycotina</taxon>
        <taxon>Agaricomycetes</taxon>
        <taxon>Agaricomycetidae</taxon>
        <taxon>Agaricales</taxon>
        <taxon>Pleurotineae</taxon>
        <taxon>Pterulaceae</taxon>
        <taxon>Pterulicium</taxon>
    </lineage>
</organism>
<dbReference type="STRING" id="1884261.A0A5C3QX08"/>
<protein>
    <submittedName>
        <fullName evidence="1">Uncharacterized protein</fullName>
    </submittedName>
</protein>